<gene>
    <name evidence="1" type="ORF">SAMN05421747_10168</name>
</gene>
<evidence type="ECO:0000313" key="1">
    <source>
        <dbReference type="EMBL" id="SFB78103.1"/>
    </source>
</evidence>
<reference evidence="2" key="1">
    <citation type="submission" date="2016-10" db="EMBL/GenBank/DDBJ databases">
        <authorList>
            <person name="Varghese N."/>
            <person name="Submissions S."/>
        </authorList>
    </citation>
    <scope>NUCLEOTIDE SEQUENCE [LARGE SCALE GENOMIC DNA]</scope>
    <source>
        <strain evidence="2">DSM 22900</strain>
    </source>
</reference>
<evidence type="ECO:0000313" key="2">
    <source>
        <dbReference type="Proteomes" id="UP000199577"/>
    </source>
</evidence>
<keyword evidence="2" id="KW-1185">Reference proteome</keyword>
<dbReference type="OrthoDB" id="1262282at2"/>
<dbReference type="Proteomes" id="UP000199577">
    <property type="component" value="Unassembled WGS sequence"/>
</dbReference>
<protein>
    <submittedName>
        <fullName evidence="1">Uncharacterized protein</fullName>
    </submittedName>
</protein>
<dbReference type="RefSeq" id="WP_090969964.1">
    <property type="nucleotide sequence ID" value="NZ_FOLL01000001.1"/>
</dbReference>
<organism evidence="1 2">
    <name type="scientific">Parapedobacter composti</name>
    <dbReference type="NCBI Taxonomy" id="623281"/>
    <lineage>
        <taxon>Bacteria</taxon>
        <taxon>Pseudomonadati</taxon>
        <taxon>Bacteroidota</taxon>
        <taxon>Sphingobacteriia</taxon>
        <taxon>Sphingobacteriales</taxon>
        <taxon>Sphingobacteriaceae</taxon>
        <taxon>Parapedobacter</taxon>
    </lineage>
</organism>
<dbReference type="EMBL" id="FOLL01000001">
    <property type="protein sequence ID" value="SFB78103.1"/>
    <property type="molecule type" value="Genomic_DNA"/>
</dbReference>
<dbReference type="AlphaFoldDB" id="A0A1I1DZW2"/>
<name>A0A1I1DZW2_9SPHI</name>
<sequence>MLYYQFVNPEFNPPKFDELLASNCRKIAQLEKAKQAATAKMLKAKAEQKEKGLPGRAAQLHALISNGLFKKPKTARQAFARLNPGIPESAFGNYTEELTKITGTLSKGKFAKLLDKLEPKEKSTTVRFVVKAADQTGYGNPDSSINIAAEKERK</sequence>
<accession>A0A1I1DZW2</accession>
<proteinExistence type="predicted"/>